<comment type="similarity">
    <text evidence="1">Belongs to the IspD/TarI cytidylyltransferase family. IspD subfamily.</text>
</comment>
<dbReference type="NCBIfam" id="TIGR00453">
    <property type="entry name" value="ispD"/>
    <property type="match status" value="1"/>
</dbReference>
<protein>
    <recommendedName>
        <fullName evidence="4">2-C-methyl-D-erythritol 4-phosphate cytidylyltransferase, chloroplastic</fullName>
    </recommendedName>
</protein>
<proteinExistence type="inferred from homology"/>
<organism evidence="7 8">
    <name type="scientific">Discostella pseudostelligera</name>
    <dbReference type="NCBI Taxonomy" id="259834"/>
    <lineage>
        <taxon>Eukaryota</taxon>
        <taxon>Sar</taxon>
        <taxon>Stramenopiles</taxon>
        <taxon>Ochrophyta</taxon>
        <taxon>Bacillariophyta</taxon>
        <taxon>Coscinodiscophyceae</taxon>
        <taxon>Thalassiosirophycidae</taxon>
        <taxon>Stephanodiscales</taxon>
        <taxon>Stephanodiscaceae</taxon>
        <taxon>Discostella</taxon>
    </lineage>
</organism>
<reference evidence="7 8" key="1">
    <citation type="submission" date="2024-10" db="EMBL/GenBank/DDBJ databases">
        <title>Updated reference genomes for cyclostephanoid diatoms.</title>
        <authorList>
            <person name="Roberts W.R."/>
            <person name="Alverson A.J."/>
        </authorList>
    </citation>
    <scope>NUCLEOTIDE SEQUENCE [LARGE SCALE GENOMIC DNA]</scope>
    <source>
        <strain evidence="7 8">AJA232-27</strain>
    </source>
</reference>
<dbReference type="InterPro" id="IPR050088">
    <property type="entry name" value="IspD/TarI_cytidylyltransf_bact"/>
</dbReference>
<dbReference type="InterPro" id="IPR034683">
    <property type="entry name" value="IspD/TarI"/>
</dbReference>
<dbReference type="AlphaFoldDB" id="A0ABD3N410"/>
<sequence length="376" mass="40729">MVWLLRTLLLLLPSSSFTAAAFTLPDHRASSNLVSRSRRTPSSSPVTTNLPSLHATSTTSNDFTGFGNTGFLILAGGTGSRMKSSIPKQFLTLSSHPVLHYSLHLFLEKLPNYCKQHNLSPPCKVVLVMDPMYQPEYQSIVDAYDGQLVFANPGKERQGSVENGLNKLVESTSGTCEYVAVHDSARPLVTIPEILAVVSDAQNCGAAVLGVPCKATIKESDDGGATVLRTIPRERLWEVHTPQVVRVEALLRGFAKVEAENLAVTDDVSIIEALGETVRLTRGEYANLKITTPEDMDVASAILRERGEGDIVLKGTGGGVSGSSSESVVVDDSSSSPSMLFPPVKRASEKAYNSMKEVRFIDMDRDSKPTPSRWHE</sequence>
<dbReference type="Proteomes" id="UP001530293">
    <property type="component" value="Unassembled WGS sequence"/>
</dbReference>
<dbReference type="InterPro" id="IPR029044">
    <property type="entry name" value="Nucleotide-diphossugar_trans"/>
</dbReference>
<feature type="region of interest" description="Disordered" evidence="5">
    <location>
        <begin position="33"/>
        <end position="54"/>
    </location>
</feature>
<evidence type="ECO:0000256" key="1">
    <source>
        <dbReference type="ARBA" id="ARBA00009789"/>
    </source>
</evidence>
<dbReference type="HAMAP" id="MF_00108">
    <property type="entry name" value="IspD"/>
    <property type="match status" value="1"/>
</dbReference>
<dbReference type="InterPro" id="IPR001228">
    <property type="entry name" value="IspD"/>
</dbReference>
<evidence type="ECO:0000256" key="4">
    <source>
        <dbReference type="ARBA" id="ARBA00069967"/>
    </source>
</evidence>
<feature type="region of interest" description="Disordered" evidence="5">
    <location>
        <begin position="314"/>
        <end position="342"/>
    </location>
</feature>
<dbReference type="FunFam" id="3.90.550.10:FF:000003">
    <property type="entry name" value="2-C-methyl-D-erythritol 4-phosphate cytidylyltransferase"/>
    <property type="match status" value="1"/>
</dbReference>
<name>A0ABD3N410_9STRA</name>
<keyword evidence="3" id="KW-0548">Nucleotidyltransferase</keyword>
<keyword evidence="6" id="KW-0732">Signal</keyword>
<keyword evidence="8" id="KW-1185">Reference proteome</keyword>
<keyword evidence="2" id="KW-0808">Transferase</keyword>
<dbReference type="GO" id="GO:0050518">
    <property type="term" value="F:2-C-methyl-D-erythritol 4-phosphate cytidylyltransferase activity"/>
    <property type="evidence" value="ECO:0007669"/>
    <property type="project" value="UniProtKB-ARBA"/>
</dbReference>
<dbReference type="CDD" id="cd02516">
    <property type="entry name" value="CDP-ME_synthetase"/>
    <property type="match status" value="1"/>
</dbReference>
<dbReference type="PANTHER" id="PTHR32125">
    <property type="entry name" value="2-C-METHYL-D-ERYTHRITOL 4-PHOSPHATE CYTIDYLYLTRANSFERASE, CHLOROPLASTIC"/>
    <property type="match status" value="1"/>
</dbReference>
<evidence type="ECO:0000313" key="7">
    <source>
        <dbReference type="EMBL" id="KAL3770829.1"/>
    </source>
</evidence>
<feature type="chain" id="PRO_5044838650" description="2-C-methyl-D-erythritol 4-phosphate cytidylyltransferase, chloroplastic" evidence="6">
    <location>
        <begin position="21"/>
        <end position="376"/>
    </location>
</feature>
<dbReference type="PANTHER" id="PTHR32125:SF4">
    <property type="entry name" value="2-C-METHYL-D-ERYTHRITOL 4-PHOSPHATE CYTIDYLYLTRANSFERASE, CHLOROPLASTIC"/>
    <property type="match status" value="1"/>
</dbReference>
<evidence type="ECO:0000256" key="3">
    <source>
        <dbReference type="ARBA" id="ARBA00022695"/>
    </source>
</evidence>
<evidence type="ECO:0000256" key="5">
    <source>
        <dbReference type="SAM" id="MobiDB-lite"/>
    </source>
</evidence>
<dbReference type="Gene3D" id="3.90.550.10">
    <property type="entry name" value="Spore Coat Polysaccharide Biosynthesis Protein SpsA, Chain A"/>
    <property type="match status" value="1"/>
</dbReference>
<evidence type="ECO:0000313" key="8">
    <source>
        <dbReference type="Proteomes" id="UP001530293"/>
    </source>
</evidence>
<comment type="caution">
    <text evidence="7">The sequence shown here is derived from an EMBL/GenBank/DDBJ whole genome shotgun (WGS) entry which is preliminary data.</text>
</comment>
<gene>
    <name evidence="7" type="ORF">ACHAWU_006388</name>
</gene>
<dbReference type="SUPFAM" id="SSF53448">
    <property type="entry name" value="Nucleotide-diphospho-sugar transferases"/>
    <property type="match status" value="1"/>
</dbReference>
<dbReference type="EMBL" id="JALLBG020000035">
    <property type="protein sequence ID" value="KAL3770829.1"/>
    <property type="molecule type" value="Genomic_DNA"/>
</dbReference>
<dbReference type="Pfam" id="PF01128">
    <property type="entry name" value="IspD"/>
    <property type="match status" value="1"/>
</dbReference>
<feature type="signal peptide" evidence="6">
    <location>
        <begin position="1"/>
        <end position="20"/>
    </location>
</feature>
<feature type="compositionally biased region" description="Low complexity" evidence="5">
    <location>
        <begin position="322"/>
        <end position="338"/>
    </location>
</feature>
<evidence type="ECO:0000256" key="6">
    <source>
        <dbReference type="SAM" id="SignalP"/>
    </source>
</evidence>
<accession>A0ABD3N410</accession>
<evidence type="ECO:0000256" key="2">
    <source>
        <dbReference type="ARBA" id="ARBA00022679"/>
    </source>
</evidence>